<dbReference type="PANTHER" id="PTHR30471:SF3">
    <property type="entry name" value="UPF0758 PROTEIN YEES-RELATED"/>
    <property type="match status" value="1"/>
</dbReference>
<dbReference type="GO" id="GO:0006508">
    <property type="term" value="P:proteolysis"/>
    <property type="evidence" value="ECO:0007669"/>
    <property type="project" value="UniProtKB-KW"/>
</dbReference>
<evidence type="ECO:0000256" key="1">
    <source>
        <dbReference type="ARBA" id="ARBA00022670"/>
    </source>
</evidence>
<sequence>MTTDERLLIERARRLLSTAVCRGRMLTSPDEVRDFLLFTLALREQEVFGVLLLDNRNRVLLWRELFYGTLNQTAVYPREVVKLALQHNAAAVILVHNHPSGHPDASEADIALTRRLKQALALIDVRIPDHFIVAGDHTVSMAERGQL</sequence>
<protein>
    <recommendedName>
        <fullName evidence="6">MPN domain-containing protein</fullName>
    </recommendedName>
</protein>
<dbReference type="PROSITE" id="PS50249">
    <property type="entry name" value="MPN"/>
    <property type="match status" value="1"/>
</dbReference>
<evidence type="ECO:0000313" key="7">
    <source>
        <dbReference type="EMBL" id="VUT00417.1"/>
    </source>
</evidence>
<dbReference type="PROSITE" id="PS01302">
    <property type="entry name" value="UPF0758"/>
    <property type="match status" value="1"/>
</dbReference>
<dbReference type="GO" id="GO:0008237">
    <property type="term" value="F:metallopeptidase activity"/>
    <property type="evidence" value="ECO:0007669"/>
    <property type="project" value="UniProtKB-KW"/>
</dbReference>
<dbReference type="InterPro" id="IPR025657">
    <property type="entry name" value="RadC_JAB"/>
</dbReference>
<dbReference type="NCBIfam" id="TIGR00608">
    <property type="entry name" value="radc"/>
    <property type="match status" value="1"/>
</dbReference>
<keyword evidence="5" id="KW-0482">Metalloprotease</keyword>
<evidence type="ECO:0000259" key="6">
    <source>
        <dbReference type="PROSITE" id="PS50249"/>
    </source>
</evidence>
<name>A0A564N2R4_9ENTR</name>
<gene>
    <name evidence="7" type="ORF">SB6408_01907</name>
</gene>
<dbReference type="Gene3D" id="3.40.140.10">
    <property type="entry name" value="Cytidine Deaminase, domain 2"/>
    <property type="match status" value="1"/>
</dbReference>
<dbReference type="AlphaFoldDB" id="A0A564N2R4"/>
<dbReference type="CDD" id="cd08071">
    <property type="entry name" value="MPN_DUF2466"/>
    <property type="match status" value="1"/>
</dbReference>
<proteinExistence type="predicted"/>
<reference evidence="7 8" key="1">
    <citation type="submission" date="2019-07" db="EMBL/GenBank/DDBJ databases">
        <authorList>
            <person name="Brisse S."/>
            <person name="Rodrigues C."/>
            <person name="Thorpe H."/>
        </authorList>
    </citation>
    <scope>NUCLEOTIDE SEQUENCE [LARGE SCALE GENOMIC DNA]</scope>
    <source>
        <strain evidence="7">SB6408</strain>
    </source>
</reference>
<evidence type="ECO:0000256" key="4">
    <source>
        <dbReference type="ARBA" id="ARBA00022833"/>
    </source>
</evidence>
<dbReference type="InterPro" id="IPR001405">
    <property type="entry name" value="UPF0758"/>
</dbReference>
<evidence type="ECO:0000256" key="3">
    <source>
        <dbReference type="ARBA" id="ARBA00022801"/>
    </source>
</evidence>
<dbReference type="Proteomes" id="UP000318370">
    <property type="component" value="Unassembled WGS sequence"/>
</dbReference>
<evidence type="ECO:0000256" key="5">
    <source>
        <dbReference type="ARBA" id="ARBA00023049"/>
    </source>
</evidence>
<dbReference type="RefSeq" id="WP_142463784.1">
    <property type="nucleotide sequence ID" value="NZ_CABGHF010000034.1"/>
</dbReference>
<dbReference type="SUPFAM" id="SSF102712">
    <property type="entry name" value="JAB1/MPN domain"/>
    <property type="match status" value="1"/>
</dbReference>
<dbReference type="PANTHER" id="PTHR30471">
    <property type="entry name" value="DNA REPAIR PROTEIN RADC"/>
    <property type="match status" value="1"/>
</dbReference>
<evidence type="ECO:0000313" key="8">
    <source>
        <dbReference type="Proteomes" id="UP000318370"/>
    </source>
</evidence>
<dbReference type="EMBL" id="CABGHF010000034">
    <property type="protein sequence ID" value="VUT00417.1"/>
    <property type="molecule type" value="Genomic_DNA"/>
</dbReference>
<evidence type="ECO:0000256" key="2">
    <source>
        <dbReference type="ARBA" id="ARBA00022723"/>
    </source>
</evidence>
<feature type="domain" description="MPN" evidence="6">
    <location>
        <begin position="25"/>
        <end position="147"/>
    </location>
</feature>
<keyword evidence="3" id="KW-0378">Hydrolase</keyword>
<dbReference type="Pfam" id="PF04002">
    <property type="entry name" value="RadC"/>
    <property type="match status" value="1"/>
</dbReference>
<keyword evidence="1" id="KW-0645">Protease</keyword>
<dbReference type="InterPro" id="IPR020891">
    <property type="entry name" value="UPF0758_CS"/>
</dbReference>
<organism evidence="7 8">
    <name type="scientific">Klebsiella spallanzanii</name>
    <dbReference type="NCBI Taxonomy" id="2587528"/>
    <lineage>
        <taxon>Bacteria</taxon>
        <taxon>Pseudomonadati</taxon>
        <taxon>Pseudomonadota</taxon>
        <taxon>Gammaproteobacteria</taxon>
        <taxon>Enterobacterales</taxon>
        <taxon>Enterobacteriaceae</taxon>
        <taxon>Klebsiella/Raoultella group</taxon>
        <taxon>Klebsiella</taxon>
    </lineage>
</organism>
<dbReference type="InterPro" id="IPR037518">
    <property type="entry name" value="MPN"/>
</dbReference>
<keyword evidence="4" id="KW-0862">Zinc</keyword>
<keyword evidence="2" id="KW-0479">Metal-binding</keyword>
<dbReference type="GO" id="GO:0046872">
    <property type="term" value="F:metal ion binding"/>
    <property type="evidence" value="ECO:0007669"/>
    <property type="project" value="UniProtKB-KW"/>
</dbReference>
<accession>A0A564N2R4</accession>